<evidence type="ECO:0000313" key="2">
    <source>
        <dbReference type="Proteomes" id="UP000286100"/>
    </source>
</evidence>
<dbReference type="Pfam" id="PF10604">
    <property type="entry name" value="Polyketide_cyc2"/>
    <property type="match status" value="1"/>
</dbReference>
<gene>
    <name evidence="1" type="ORF">D3876_08450</name>
</gene>
<dbReference type="EMBL" id="QYUM01000003">
    <property type="protein sequence ID" value="RJF90291.1"/>
    <property type="molecule type" value="Genomic_DNA"/>
</dbReference>
<comment type="caution">
    <text evidence="1">The sequence shown here is derived from an EMBL/GenBank/DDBJ whole genome shotgun (WGS) entry which is preliminary data.</text>
</comment>
<dbReference type="InterPro" id="IPR023393">
    <property type="entry name" value="START-like_dom_sf"/>
</dbReference>
<dbReference type="SUPFAM" id="SSF55961">
    <property type="entry name" value="Bet v1-like"/>
    <property type="match status" value="1"/>
</dbReference>
<evidence type="ECO:0000313" key="1">
    <source>
        <dbReference type="EMBL" id="RJF90291.1"/>
    </source>
</evidence>
<accession>A0A418WJR8</accession>
<evidence type="ECO:0008006" key="3">
    <source>
        <dbReference type="Google" id="ProtNLM"/>
    </source>
</evidence>
<dbReference type="OrthoDB" id="7543799at2"/>
<dbReference type="AlphaFoldDB" id="A0A418WJR8"/>
<keyword evidence="2" id="KW-1185">Reference proteome</keyword>
<dbReference type="Proteomes" id="UP000286100">
    <property type="component" value="Unassembled WGS sequence"/>
</dbReference>
<dbReference type="Gene3D" id="3.30.530.20">
    <property type="match status" value="1"/>
</dbReference>
<reference evidence="1 2" key="1">
    <citation type="submission" date="2018-09" db="EMBL/GenBank/DDBJ databases">
        <authorList>
            <person name="Zhu H."/>
        </authorList>
    </citation>
    <scope>NUCLEOTIDE SEQUENCE [LARGE SCALE GENOMIC DNA]</scope>
    <source>
        <strain evidence="1 2">K2R01-6</strain>
    </source>
</reference>
<dbReference type="RefSeq" id="WP_119761373.1">
    <property type="nucleotide sequence ID" value="NZ_QYUM01000003.1"/>
</dbReference>
<dbReference type="InterPro" id="IPR019587">
    <property type="entry name" value="Polyketide_cyclase/dehydratase"/>
</dbReference>
<sequence length="150" mass="16878">MLPIPCVREVKQKMDIVVAKRIGAALESVANVMFDPRREPEWIGGVRSVQLLTGDPHASRARVKRHGSLLGFRFSWVTELVDYTPGSEMRMAIIRGPMQGEVIYRVARDGEQCLALIRSVGRMSAELPGAQWLVRRSVRRDLSRLARIVA</sequence>
<protein>
    <recommendedName>
        <fullName evidence="3">SRPBCC family protein</fullName>
    </recommendedName>
</protein>
<name>A0A418WJR8_9SPHN</name>
<organism evidence="1 2">
    <name type="scientific">Sphingomonas cavernae</name>
    <dbReference type="NCBI Taxonomy" id="2320861"/>
    <lineage>
        <taxon>Bacteria</taxon>
        <taxon>Pseudomonadati</taxon>
        <taxon>Pseudomonadota</taxon>
        <taxon>Alphaproteobacteria</taxon>
        <taxon>Sphingomonadales</taxon>
        <taxon>Sphingomonadaceae</taxon>
        <taxon>Sphingomonas</taxon>
    </lineage>
</organism>
<proteinExistence type="predicted"/>